<gene>
    <name evidence="2" type="ORF">BDY21DRAFT_337317</name>
</gene>
<keyword evidence="3" id="KW-1185">Reference proteome</keyword>
<dbReference type="EMBL" id="MU001674">
    <property type="protein sequence ID" value="KAF2460072.1"/>
    <property type="molecule type" value="Genomic_DNA"/>
</dbReference>
<reference evidence="2" key="1">
    <citation type="journal article" date="2020" name="Stud. Mycol.">
        <title>101 Dothideomycetes genomes: a test case for predicting lifestyles and emergence of pathogens.</title>
        <authorList>
            <person name="Haridas S."/>
            <person name="Albert R."/>
            <person name="Binder M."/>
            <person name="Bloem J."/>
            <person name="Labutti K."/>
            <person name="Salamov A."/>
            <person name="Andreopoulos B."/>
            <person name="Baker S."/>
            <person name="Barry K."/>
            <person name="Bills G."/>
            <person name="Bluhm B."/>
            <person name="Cannon C."/>
            <person name="Castanera R."/>
            <person name="Culley D."/>
            <person name="Daum C."/>
            <person name="Ezra D."/>
            <person name="Gonzalez J."/>
            <person name="Henrissat B."/>
            <person name="Kuo A."/>
            <person name="Liang C."/>
            <person name="Lipzen A."/>
            <person name="Lutzoni F."/>
            <person name="Magnuson J."/>
            <person name="Mondo S."/>
            <person name="Nolan M."/>
            <person name="Ohm R."/>
            <person name="Pangilinan J."/>
            <person name="Park H.-J."/>
            <person name="Ramirez L."/>
            <person name="Alfaro M."/>
            <person name="Sun H."/>
            <person name="Tritt A."/>
            <person name="Yoshinaga Y."/>
            <person name="Zwiers L.-H."/>
            <person name="Turgeon B."/>
            <person name="Goodwin S."/>
            <person name="Spatafora J."/>
            <person name="Crous P."/>
            <person name="Grigoriev I."/>
        </authorList>
    </citation>
    <scope>NUCLEOTIDE SEQUENCE</scope>
    <source>
        <strain evidence="2">ATCC 16933</strain>
    </source>
</reference>
<feature type="compositionally biased region" description="Basic and acidic residues" evidence="1">
    <location>
        <begin position="200"/>
        <end position="218"/>
    </location>
</feature>
<feature type="region of interest" description="Disordered" evidence="1">
    <location>
        <begin position="168"/>
        <end position="218"/>
    </location>
</feature>
<dbReference type="OrthoDB" id="5422320at2759"/>
<feature type="region of interest" description="Disordered" evidence="1">
    <location>
        <begin position="49"/>
        <end position="103"/>
    </location>
</feature>
<evidence type="ECO:0000313" key="2">
    <source>
        <dbReference type="EMBL" id="KAF2460072.1"/>
    </source>
</evidence>
<feature type="compositionally biased region" description="Basic and acidic residues" evidence="1">
    <location>
        <begin position="78"/>
        <end position="91"/>
    </location>
</feature>
<feature type="compositionally biased region" description="Basic residues" evidence="1">
    <location>
        <begin position="178"/>
        <end position="199"/>
    </location>
</feature>
<dbReference type="InterPro" id="IPR024526">
    <property type="entry name" value="DUF3807"/>
</dbReference>
<dbReference type="Pfam" id="PF12720">
    <property type="entry name" value="DUF3807"/>
    <property type="match status" value="1"/>
</dbReference>
<dbReference type="PANTHER" id="PTHR40642">
    <property type="entry name" value="YALI0F31295P"/>
    <property type="match status" value="1"/>
</dbReference>
<dbReference type="Proteomes" id="UP000799766">
    <property type="component" value="Unassembled WGS sequence"/>
</dbReference>
<evidence type="ECO:0000256" key="1">
    <source>
        <dbReference type="SAM" id="MobiDB-lite"/>
    </source>
</evidence>
<organism evidence="2 3">
    <name type="scientific">Lineolata rhizophorae</name>
    <dbReference type="NCBI Taxonomy" id="578093"/>
    <lineage>
        <taxon>Eukaryota</taxon>
        <taxon>Fungi</taxon>
        <taxon>Dikarya</taxon>
        <taxon>Ascomycota</taxon>
        <taxon>Pezizomycotina</taxon>
        <taxon>Dothideomycetes</taxon>
        <taxon>Dothideomycetes incertae sedis</taxon>
        <taxon>Lineolatales</taxon>
        <taxon>Lineolataceae</taxon>
        <taxon>Lineolata</taxon>
    </lineage>
</organism>
<feature type="compositionally biased region" description="Low complexity" evidence="1">
    <location>
        <begin position="55"/>
        <end position="67"/>
    </location>
</feature>
<name>A0A6A6P8H5_9PEZI</name>
<sequence length="237" mass="26688">MAGQGTNWQPPPLPAHIEAALLDFHREHFPPVSLDTFMRNQAATLWKPAVPAQHASEPPASSDAPAAKGGNATNTGHGQDRHATKEGAHENAEDDGLGYYSDGEKRTLTDDQIAIFRHSEFQEVLRMARKLREMKDEGERVTLRFKKDKDGKRTLPISSILDHPLLLPSRYSTNTGLPKRKYRKGPKKDKKKGKKKDKPKAKDTIKHKLSHDDKHWTPRRIAREADNIISAAVELDY</sequence>
<accession>A0A6A6P8H5</accession>
<dbReference type="PANTHER" id="PTHR40642:SF1">
    <property type="entry name" value="YALI0F31295P"/>
    <property type="match status" value="1"/>
</dbReference>
<dbReference type="AlphaFoldDB" id="A0A6A6P8H5"/>
<protein>
    <submittedName>
        <fullName evidence="2">Uncharacterized protein</fullName>
    </submittedName>
</protein>
<proteinExistence type="predicted"/>
<evidence type="ECO:0000313" key="3">
    <source>
        <dbReference type="Proteomes" id="UP000799766"/>
    </source>
</evidence>